<dbReference type="AlphaFoldDB" id="A0A1F6N2I9"/>
<dbReference type="Proteomes" id="UP000177040">
    <property type="component" value="Unassembled WGS sequence"/>
</dbReference>
<comment type="caution">
    <text evidence="1">The sequence shown here is derived from an EMBL/GenBank/DDBJ whole genome shotgun (WGS) entry which is preliminary data.</text>
</comment>
<gene>
    <name evidence="1" type="ORF">A2983_03355</name>
</gene>
<sequence length="459" mass="51860">MAEMTESKILSMPGEHERSEKFTRIFQFIPTRIENGKEFDGIPISLTVVGREDGEPNEEKELMGGIVADISAKHLAEIQNQGKIVLWNMATGKTFDWRRHLKDAFAKHGVDPTRIIVMAKEDCWDKDGKHMPPGDSLDFRGKRIESFHKLFDIEPRNVSVCPEGEIEGNLFVPDYGMSPQDGVDYMNQTWMQLINSGKVESYTTSGVGKDLHIAEMQINNMGIDRSLEQMPFFALPESDYSHARGHFKWDKDGTQFYPQSNVFVDLQEDGDFAPAGRAEEYHGFGTVMGMGWRAITETKGGALFAFDTKDKALAARMALEGAFSGRIVDQQGADVARITRDRGEGDEIWEDLSSFALDLEREGILESGIVEKIGLDNNLSLVDQLLRAIYSSYEAKRILAKNIEQRQKYFEPLWRFVNRYVGKRSPLSQQIRLLVSRGVKIDFVMTTDAATQLPLPVQD</sequence>
<reference evidence="1 2" key="1">
    <citation type="journal article" date="2016" name="Nat. Commun.">
        <title>Thousands of microbial genomes shed light on interconnected biogeochemical processes in an aquifer system.</title>
        <authorList>
            <person name="Anantharaman K."/>
            <person name="Brown C.T."/>
            <person name="Hug L.A."/>
            <person name="Sharon I."/>
            <person name="Castelle C.J."/>
            <person name="Probst A.J."/>
            <person name="Thomas B.C."/>
            <person name="Singh A."/>
            <person name="Wilkins M.J."/>
            <person name="Karaoz U."/>
            <person name="Brodie E.L."/>
            <person name="Williams K.H."/>
            <person name="Hubbard S.S."/>
            <person name="Banfield J.F."/>
        </authorList>
    </citation>
    <scope>NUCLEOTIDE SEQUENCE [LARGE SCALE GENOMIC DNA]</scope>
</reference>
<protein>
    <submittedName>
        <fullName evidence="1">Uncharacterized protein</fullName>
    </submittedName>
</protein>
<organism evidence="1 2">
    <name type="scientific">Candidatus Magasanikbacteria bacterium RIFCSPLOWO2_01_FULL_40_15</name>
    <dbReference type="NCBI Taxonomy" id="1798686"/>
    <lineage>
        <taxon>Bacteria</taxon>
        <taxon>Candidatus Magasanikiibacteriota</taxon>
    </lineage>
</organism>
<evidence type="ECO:0000313" key="2">
    <source>
        <dbReference type="Proteomes" id="UP000177040"/>
    </source>
</evidence>
<accession>A0A1F6N2I9</accession>
<name>A0A1F6N2I9_9BACT</name>
<dbReference type="EMBL" id="MFQH01000017">
    <property type="protein sequence ID" value="OGH78092.1"/>
    <property type="molecule type" value="Genomic_DNA"/>
</dbReference>
<proteinExistence type="predicted"/>
<evidence type="ECO:0000313" key="1">
    <source>
        <dbReference type="EMBL" id="OGH78092.1"/>
    </source>
</evidence>